<evidence type="ECO:0000313" key="15">
    <source>
        <dbReference type="EMBL" id="PHT28608.1"/>
    </source>
</evidence>
<keyword evidence="9" id="KW-0464">Manganese</keyword>
<dbReference type="AlphaFoldDB" id="A0A2G2V6S6"/>
<evidence type="ECO:0000256" key="11">
    <source>
        <dbReference type="ARBA" id="ARBA00050449"/>
    </source>
</evidence>
<dbReference type="InterPro" id="IPR029044">
    <property type="entry name" value="Nucleotide-diphossugar_trans"/>
</dbReference>
<reference evidence="16" key="2">
    <citation type="journal article" date="2017" name="J. Anim. Genet.">
        <title>Multiple reference genome sequences of hot pepper reveal the massive evolution of plant disease resistance genes by retroduplication.</title>
        <authorList>
            <person name="Kim S."/>
            <person name="Park J."/>
            <person name="Yeom S.-I."/>
            <person name="Kim Y.-M."/>
            <person name="Seo E."/>
            <person name="Kim K.-T."/>
            <person name="Kim M.-S."/>
            <person name="Lee J.M."/>
            <person name="Cheong K."/>
            <person name="Shin H.-S."/>
            <person name="Kim S.-B."/>
            <person name="Han K."/>
            <person name="Lee J."/>
            <person name="Park M."/>
            <person name="Lee H.-A."/>
            <person name="Lee H.-Y."/>
            <person name="Lee Y."/>
            <person name="Oh S."/>
            <person name="Lee J.H."/>
            <person name="Choi E."/>
            <person name="Choi E."/>
            <person name="Lee S.E."/>
            <person name="Jeon J."/>
            <person name="Kim H."/>
            <person name="Choi G."/>
            <person name="Song H."/>
            <person name="Lee J."/>
            <person name="Lee S.-C."/>
            <person name="Kwon J.-K."/>
            <person name="Lee H.-Y."/>
            <person name="Koo N."/>
            <person name="Hong Y."/>
            <person name="Kim R.W."/>
            <person name="Kang W.-H."/>
            <person name="Huh J.H."/>
            <person name="Kang B.-C."/>
            <person name="Yang T.-J."/>
            <person name="Lee Y.-H."/>
            <person name="Bennetzen J.L."/>
            <person name="Choi D."/>
        </authorList>
    </citation>
    <scope>NUCLEOTIDE SEQUENCE [LARGE SCALE GENOMIC DNA]</scope>
    <source>
        <strain evidence="16">cv. PBC81</strain>
    </source>
</reference>
<accession>A0A2G2V6S6</accession>
<keyword evidence="5" id="KW-0328">Glycosyltransferase</keyword>
<evidence type="ECO:0000256" key="12">
    <source>
        <dbReference type="ARBA" id="ARBA00057832"/>
    </source>
</evidence>
<evidence type="ECO:0000256" key="3">
    <source>
        <dbReference type="ARBA" id="ARBA00007790"/>
    </source>
</evidence>
<evidence type="ECO:0000256" key="14">
    <source>
        <dbReference type="SAM" id="MobiDB-lite"/>
    </source>
</evidence>
<name>A0A2G2V6S6_CAPBA</name>
<comment type="caution">
    <text evidence="15">The sequence shown here is derived from an EMBL/GenBank/DDBJ whole genome shotgun (WGS) entry which is preliminary data.</text>
</comment>
<keyword evidence="8" id="KW-0299">Galactose metabolism</keyword>
<evidence type="ECO:0000256" key="9">
    <source>
        <dbReference type="ARBA" id="ARBA00023211"/>
    </source>
</evidence>
<keyword evidence="10" id="KW-0119">Carbohydrate metabolism</keyword>
<sequence>MAPELVSGTIKASTSTSSSSSAQNGVESRRSSISCAYVTFLAGNGDYVKGVVGLAKGLIKAKSMYPLVVAILPDVPEEHRQLLRRHGCIVREIEPLAPSLQSTSDKYARSYYVLNYSKLRIWQFVEFSKMVYLDGDMQVFDNIDHLFELPDKYFYAVADCICDMYGEPCPEVLPWPKELGPRPSIYFNAGMFVFQPNLSIYVRLLNTLKVTPPTQFAEQDFLNMFFKDMYKPIPYAYNLLLAMLWRHPEKIEVNKAKAVHYCSPGAKPWKYTGKEEHMDREDIKMLVKKWWDIYNDQTLDDKAQGSRVDPGQVEANRLMAADFSDTNISTSLCVASPSAA</sequence>
<comment type="catalytic activity">
    <reaction evidence="11">
        <text>myo-inositol + UDP-alpha-D-galactose = alpha-D-galactosyl-(1-&gt;3)-1D-myo-inositol + UDP + H(+)</text>
        <dbReference type="Rhea" id="RHEA:12464"/>
        <dbReference type="ChEBI" id="CHEBI:15378"/>
        <dbReference type="ChEBI" id="CHEBI:17268"/>
        <dbReference type="ChEBI" id="CHEBI:17505"/>
        <dbReference type="ChEBI" id="CHEBI:58223"/>
        <dbReference type="ChEBI" id="CHEBI:66914"/>
        <dbReference type="EC" id="2.4.1.123"/>
    </reaction>
</comment>
<dbReference type="InterPro" id="IPR002495">
    <property type="entry name" value="Glyco_trans_8"/>
</dbReference>
<dbReference type="EC" id="2.4.1.-" evidence="13"/>
<dbReference type="Gene3D" id="3.90.550.10">
    <property type="entry name" value="Spore Coat Polysaccharide Biosynthesis Protein SpsA, Chain A"/>
    <property type="match status" value="1"/>
</dbReference>
<comment type="cofactor">
    <cofactor evidence="1">
        <name>a divalent metal cation</name>
        <dbReference type="ChEBI" id="CHEBI:60240"/>
    </cofactor>
</comment>
<evidence type="ECO:0000256" key="2">
    <source>
        <dbReference type="ARBA" id="ARBA00004496"/>
    </source>
</evidence>
<evidence type="ECO:0000256" key="10">
    <source>
        <dbReference type="ARBA" id="ARBA00023277"/>
    </source>
</evidence>
<keyword evidence="4" id="KW-0963">Cytoplasm</keyword>
<evidence type="ECO:0000313" key="16">
    <source>
        <dbReference type="Proteomes" id="UP000224567"/>
    </source>
</evidence>
<dbReference type="CDD" id="cd02537">
    <property type="entry name" value="GT8_Glycogenin"/>
    <property type="match status" value="1"/>
</dbReference>
<dbReference type="Pfam" id="PF01501">
    <property type="entry name" value="Glyco_transf_8"/>
    <property type="match status" value="1"/>
</dbReference>
<dbReference type="OrthoDB" id="2014201at2759"/>
<reference evidence="15 16" key="1">
    <citation type="journal article" date="2017" name="Genome Biol.">
        <title>New reference genome sequences of hot pepper reveal the massive evolution of plant disease-resistance genes by retroduplication.</title>
        <authorList>
            <person name="Kim S."/>
            <person name="Park J."/>
            <person name="Yeom S.I."/>
            <person name="Kim Y.M."/>
            <person name="Seo E."/>
            <person name="Kim K.T."/>
            <person name="Kim M.S."/>
            <person name="Lee J.M."/>
            <person name="Cheong K."/>
            <person name="Shin H.S."/>
            <person name="Kim S.B."/>
            <person name="Han K."/>
            <person name="Lee J."/>
            <person name="Park M."/>
            <person name="Lee H.A."/>
            <person name="Lee H.Y."/>
            <person name="Lee Y."/>
            <person name="Oh S."/>
            <person name="Lee J.H."/>
            <person name="Choi E."/>
            <person name="Choi E."/>
            <person name="Lee S.E."/>
            <person name="Jeon J."/>
            <person name="Kim H."/>
            <person name="Choi G."/>
            <person name="Song H."/>
            <person name="Lee J."/>
            <person name="Lee S.C."/>
            <person name="Kwon J.K."/>
            <person name="Lee H.Y."/>
            <person name="Koo N."/>
            <person name="Hong Y."/>
            <person name="Kim R.W."/>
            <person name="Kang W.H."/>
            <person name="Huh J.H."/>
            <person name="Kang B.C."/>
            <person name="Yang T.J."/>
            <person name="Lee Y.H."/>
            <person name="Bennetzen J.L."/>
            <person name="Choi D."/>
        </authorList>
    </citation>
    <scope>NUCLEOTIDE SEQUENCE [LARGE SCALE GENOMIC DNA]</scope>
    <source>
        <strain evidence="16">cv. PBC81</strain>
    </source>
</reference>
<comment type="subcellular location">
    <subcellularLocation>
        <location evidence="2">Cytoplasm</location>
    </subcellularLocation>
</comment>
<protein>
    <recommendedName>
        <fullName evidence="13">Hexosyltransferase</fullName>
        <ecNumber evidence="13">2.4.1.-</ecNumber>
    </recommendedName>
</protein>
<dbReference type="EMBL" id="MLFT02000205">
    <property type="protein sequence ID" value="PHT28608.1"/>
    <property type="molecule type" value="Genomic_DNA"/>
</dbReference>
<dbReference type="InterPro" id="IPR050587">
    <property type="entry name" value="GNT1/Glycosyltrans_8"/>
</dbReference>
<evidence type="ECO:0000256" key="13">
    <source>
        <dbReference type="RuleBase" id="RU362027"/>
    </source>
</evidence>
<dbReference type="GO" id="GO:0005737">
    <property type="term" value="C:cytoplasm"/>
    <property type="evidence" value="ECO:0007669"/>
    <property type="project" value="UniProtKB-SubCell"/>
</dbReference>
<keyword evidence="16" id="KW-1185">Reference proteome</keyword>
<evidence type="ECO:0000256" key="5">
    <source>
        <dbReference type="ARBA" id="ARBA00022676"/>
    </source>
</evidence>
<comment type="similarity">
    <text evidence="3">Belongs to the glycosyltransferase 8 family. Galactosyltransferase subfamily.</text>
</comment>
<gene>
    <name evidence="15" type="ORF">CQW23_31822</name>
</gene>
<dbReference type="GO" id="GO:0006012">
    <property type="term" value="P:galactose metabolic process"/>
    <property type="evidence" value="ECO:0007669"/>
    <property type="project" value="UniProtKB-KW"/>
</dbReference>
<dbReference type="PANTHER" id="PTHR11183">
    <property type="entry name" value="GLYCOGENIN SUBFAMILY MEMBER"/>
    <property type="match status" value="1"/>
</dbReference>
<dbReference type="GO" id="GO:0070417">
    <property type="term" value="P:cellular response to cold"/>
    <property type="evidence" value="ECO:0007669"/>
    <property type="project" value="UniProtKB-ARBA"/>
</dbReference>
<organism evidence="15 16">
    <name type="scientific">Capsicum baccatum</name>
    <name type="common">Peruvian pepper</name>
    <dbReference type="NCBI Taxonomy" id="33114"/>
    <lineage>
        <taxon>Eukaryota</taxon>
        <taxon>Viridiplantae</taxon>
        <taxon>Streptophyta</taxon>
        <taxon>Embryophyta</taxon>
        <taxon>Tracheophyta</taxon>
        <taxon>Spermatophyta</taxon>
        <taxon>Magnoliopsida</taxon>
        <taxon>eudicotyledons</taxon>
        <taxon>Gunneridae</taxon>
        <taxon>Pentapetalae</taxon>
        <taxon>asterids</taxon>
        <taxon>lamiids</taxon>
        <taxon>Solanales</taxon>
        <taxon>Solanaceae</taxon>
        <taxon>Solanoideae</taxon>
        <taxon>Capsiceae</taxon>
        <taxon>Capsicum</taxon>
    </lineage>
</organism>
<evidence type="ECO:0000256" key="6">
    <source>
        <dbReference type="ARBA" id="ARBA00022679"/>
    </source>
</evidence>
<evidence type="ECO:0000256" key="7">
    <source>
        <dbReference type="ARBA" id="ARBA00022723"/>
    </source>
</evidence>
<keyword evidence="7" id="KW-0479">Metal-binding</keyword>
<dbReference type="STRING" id="33114.A0A2G2V6S6"/>
<comment type="function">
    <text evidence="12">Galactinol synthase involved in the biosynthesis of raffinose family oligosaccharides (RFOs) that function as osmoprotectants. May promote plant stress tolerance.</text>
</comment>
<keyword evidence="6" id="KW-0808">Transferase</keyword>
<dbReference type="Proteomes" id="UP000224567">
    <property type="component" value="Unassembled WGS sequence"/>
</dbReference>
<feature type="region of interest" description="Disordered" evidence="14">
    <location>
        <begin position="1"/>
        <end position="25"/>
    </location>
</feature>
<dbReference type="SUPFAM" id="SSF53448">
    <property type="entry name" value="Nucleotide-diphospho-sugar transferases"/>
    <property type="match status" value="1"/>
</dbReference>
<proteinExistence type="inferred from homology"/>
<dbReference type="FunFam" id="3.90.550.10:FF:000049">
    <property type="entry name" value="Hexosyltransferase"/>
    <property type="match status" value="1"/>
</dbReference>
<dbReference type="GO" id="GO:0047216">
    <property type="term" value="F:inositol 3-alpha-galactosyltransferase activity"/>
    <property type="evidence" value="ECO:0007669"/>
    <property type="project" value="UniProtKB-EC"/>
</dbReference>
<dbReference type="GO" id="GO:0046872">
    <property type="term" value="F:metal ion binding"/>
    <property type="evidence" value="ECO:0007669"/>
    <property type="project" value="UniProtKB-KW"/>
</dbReference>
<evidence type="ECO:0000256" key="1">
    <source>
        <dbReference type="ARBA" id="ARBA00001968"/>
    </source>
</evidence>
<evidence type="ECO:0000256" key="4">
    <source>
        <dbReference type="ARBA" id="ARBA00022490"/>
    </source>
</evidence>
<evidence type="ECO:0000256" key="8">
    <source>
        <dbReference type="ARBA" id="ARBA00023144"/>
    </source>
</evidence>